<dbReference type="GO" id="GO:0003677">
    <property type="term" value="F:DNA binding"/>
    <property type="evidence" value="ECO:0007669"/>
    <property type="project" value="InterPro"/>
</dbReference>
<dbReference type="CDD" id="cd00093">
    <property type="entry name" value="HTH_XRE"/>
    <property type="match status" value="1"/>
</dbReference>
<protein>
    <recommendedName>
        <fullName evidence="1">HTH cro/C1-type domain-containing protein</fullName>
    </recommendedName>
</protein>
<reference evidence="2 3" key="3">
    <citation type="journal article" date="1998" name="Microbiology">
        <title>Site-specific integration of bacteriophage VWB genome into Streptomyces venezuelae and construction of a VWB-based integrative vector.</title>
        <authorList>
            <person name="Van Mellaert L."/>
            <person name="Mei L."/>
            <person name="Lammertyn E."/>
            <person name="Schacht S."/>
            <person name="Anne J."/>
        </authorList>
    </citation>
    <scope>NUCLEOTIDE SEQUENCE [LARGE SCALE GENOMIC DNA]</scope>
</reference>
<dbReference type="KEGG" id="vg:2732835"/>
<evidence type="ECO:0000313" key="3">
    <source>
        <dbReference type="Proteomes" id="UP000001708"/>
    </source>
</evidence>
<reference evidence="2 3" key="2">
    <citation type="journal article" date="1995" name="Arch. Virol.">
        <title>Analysis of the open reading frames of the main capsid proteins of actinophage VWB.</title>
        <authorList>
            <person name="Anne J."/>
            <person name="Fiten P."/>
            <person name="Van Mellaert L."/>
            <person name="Joris B."/>
            <person name="Opdenakker G."/>
            <person name="Eyssen H."/>
        </authorList>
    </citation>
    <scope>NUCLEOTIDE SEQUENCE [LARGE SCALE GENOMIC DNA]</scope>
</reference>
<dbReference type="RefSeq" id="NP_958300.1">
    <property type="nucleotide sequence ID" value="NC_005345.2"/>
</dbReference>
<name>Q6VY91_9CAUD</name>
<keyword evidence="3" id="KW-1185">Reference proteome</keyword>
<organism evidence="2 3">
    <name type="scientific">Streptomyces phage VWB</name>
    <dbReference type="NCBI Taxonomy" id="10702"/>
    <lineage>
        <taxon>Viruses</taxon>
        <taxon>Duplodnaviria</taxon>
        <taxon>Heunggongvirae</taxon>
        <taxon>Uroviricota</taxon>
        <taxon>Caudoviricetes</taxon>
        <taxon>Veewebvirus</taxon>
        <taxon>Veewebvirus vwb</taxon>
    </lineage>
</organism>
<dbReference type="Proteomes" id="UP000001708">
    <property type="component" value="Segment"/>
</dbReference>
<dbReference type="SUPFAM" id="SSF47413">
    <property type="entry name" value="lambda repressor-like DNA-binding domains"/>
    <property type="match status" value="1"/>
</dbReference>
<dbReference type="InterPro" id="IPR010982">
    <property type="entry name" value="Lambda_DNA-bd_dom_sf"/>
</dbReference>
<dbReference type="Gene3D" id="1.10.260.40">
    <property type="entry name" value="lambda repressor-like DNA-binding domains"/>
    <property type="match status" value="1"/>
</dbReference>
<accession>Q6VY91</accession>
<evidence type="ECO:0000313" key="2">
    <source>
        <dbReference type="EMBL" id="AAR29746.1"/>
    </source>
</evidence>
<dbReference type="SMART" id="SM00530">
    <property type="entry name" value="HTH_XRE"/>
    <property type="match status" value="1"/>
</dbReference>
<proteinExistence type="predicted"/>
<feature type="domain" description="HTH cro/C1-type" evidence="1">
    <location>
        <begin position="20"/>
        <end position="74"/>
    </location>
</feature>
<dbReference type="PROSITE" id="PS50943">
    <property type="entry name" value="HTH_CROC1"/>
    <property type="match status" value="1"/>
</dbReference>
<dbReference type="InterPro" id="IPR001387">
    <property type="entry name" value="Cro/C1-type_HTH"/>
</dbReference>
<dbReference type="Pfam" id="PF01381">
    <property type="entry name" value="HTH_3"/>
    <property type="match status" value="1"/>
</dbReference>
<dbReference type="GeneID" id="2732835"/>
<sequence length="76" mass="8230">MPSEQPAWVLARRELIGARIRDARILTNLSQLELATLAGVDHKTIHRVEYGLSDPGLGLLLQIAHAVDVPLAVLVG</sequence>
<evidence type="ECO:0000259" key="1">
    <source>
        <dbReference type="PROSITE" id="PS50943"/>
    </source>
</evidence>
<reference evidence="2 3" key="4">
    <citation type="journal article" date="2005" name="Virology">
        <title>Complete genomic nucleotide sequence and analysis of the temperate bacteriophage VWB.</title>
        <authorList>
            <person name="Van Dessel W."/>
            <person name="Van Mellaert L."/>
            <person name="Liesegang H."/>
            <person name="Raasch C."/>
            <person name="De Keersmaeker S."/>
            <person name="Geukens N."/>
            <person name="Lammertyn E."/>
            <person name="Streit W."/>
            <person name="Anne J."/>
        </authorList>
    </citation>
    <scope>NUCLEOTIDE SEQUENCE [LARGE SCALE GENOMIC DNA]</scope>
</reference>
<dbReference type="EMBL" id="AY320035">
    <property type="protein sequence ID" value="AAR29746.1"/>
    <property type="molecule type" value="Genomic_DNA"/>
</dbReference>
<reference evidence="2 3" key="1">
    <citation type="journal article" date="1990" name="J. Gen. Microbiol.">
        <title>Further biological and molecular characterization of actinophage VWB.</title>
        <authorList>
            <person name="Anne J."/>
            <person name="Van Mellaert L."/>
            <person name="Decock B."/>
            <person name="Van Damme J."/>
            <person name="Van Aerschot A."/>
            <person name="Herdewijn P."/>
            <person name="Eyssen H."/>
        </authorList>
    </citation>
    <scope>NUCLEOTIDE SEQUENCE [LARGE SCALE GENOMIC DNA]</scope>
</reference>